<dbReference type="Proteomes" id="UP001168528">
    <property type="component" value="Unassembled WGS sequence"/>
</dbReference>
<protein>
    <submittedName>
        <fullName evidence="1">DUF3822 family protein</fullName>
    </submittedName>
</protein>
<comment type="caution">
    <text evidence="1">The sequence shown here is derived from an EMBL/GenBank/DDBJ whole genome shotgun (WGS) entry which is preliminary data.</text>
</comment>
<name>A0ABT8R4Y8_9BACT</name>
<sequence length="297" mass="34581">MSTTGVKFKQIQSVKDDEFNVDSIPEYTLSMQIGNKSFRFCILDTRVNKCLWLEDYSFSSILFTEQLLDQLNLIFDDHMVLQAGFWQNIFLSFQNQHFTLIPEAVFKPEQAADYLQLAADTTSEPMDVQYYKHTSSGMVNVFAAQRKSIEWFKAVYLNKHIQLVHHTSAFIEGLKYNNASLAKPSQALSILIEESYLTIALVDGQQLEFCNTYYYTSVQDFVYYTMLVMQELKLNPETCKVILYGGISHDSAIFNTLYKYIRNVNFGAKPKHLEFGYKFDEVLDHRYFSIYNIHLCK</sequence>
<organism evidence="1 2">
    <name type="scientific">Rhodocytophaga aerolata</name>
    <dbReference type="NCBI Taxonomy" id="455078"/>
    <lineage>
        <taxon>Bacteria</taxon>
        <taxon>Pseudomonadati</taxon>
        <taxon>Bacteroidota</taxon>
        <taxon>Cytophagia</taxon>
        <taxon>Cytophagales</taxon>
        <taxon>Rhodocytophagaceae</taxon>
        <taxon>Rhodocytophaga</taxon>
    </lineage>
</organism>
<dbReference type="EMBL" id="JAUKPO010000006">
    <property type="protein sequence ID" value="MDO1447155.1"/>
    <property type="molecule type" value="Genomic_DNA"/>
</dbReference>
<proteinExistence type="predicted"/>
<keyword evidence="2" id="KW-1185">Reference proteome</keyword>
<dbReference type="Pfam" id="PF12864">
    <property type="entry name" value="DUF3822"/>
    <property type="match status" value="1"/>
</dbReference>
<dbReference type="Gene3D" id="3.30.420.250">
    <property type="match status" value="1"/>
</dbReference>
<gene>
    <name evidence="1" type="ORF">Q0590_12875</name>
</gene>
<dbReference type="CDD" id="cd24013">
    <property type="entry name" value="ASKHA_ATPase_BT3980-like"/>
    <property type="match status" value="1"/>
</dbReference>
<dbReference type="RefSeq" id="WP_302037957.1">
    <property type="nucleotide sequence ID" value="NZ_JAUKPO010000006.1"/>
</dbReference>
<accession>A0ABT8R4Y8</accession>
<evidence type="ECO:0000313" key="1">
    <source>
        <dbReference type="EMBL" id="MDO1447155.1"/>
    </source>
</evidence>
<reference evidence="1" key="1">
    <citation type="submission" date="2023-07" db="EMBL/GenBank/DDBJ databases">
        <title>The genome sequence of Rhodocytophaga aerolata KACC 12507.</title>
        <authorList>
            <person name="Zhang X."/>
        </authorList>
    </citation>
    <scope>NUCLEOTIDE SEQUENCE</scope>
    <source>
        <strain evidence="1">KACC 12507</strain>
    </source>
</reference>
<evidence type="ECO:0000313" key="2">
    <source>
        <dbReference type="Proteomes" id="UP001168528"/>
    </source>
</evidence>
<dbReference type="Gene3D" id="3.30.420.260">
    <property type="match status" value="1"/>
</dbReference>
<dbReference type="InterPro" id="IPR024213">
    <property type="entry name" value="DUF3822"/>
</dbReference>